<dbReference type="Proteomes" id="UP001235094">
    <property type="component" value="Unassembled WGS sequence"/>
</dbReference>
<evidence type="ECO:0000313" key="3">
    <source>
        <dbReference type="Proteomes" id="UP001235094"/>
    </source>
</evidence>
<dbReference type="RefSeq" id="WP_306891846.1">
    <property type="nucleotide sequence ID" value="NZ_JAUSVR010000024.1"/>
</dbReference>
<dbReference type="InterPro" id="IPR009057">
    <property type="entry name" value="Homeodomain-like_sf"/>
</dbReference>
<proteinExistence type="predicted"/>
<dbReference type="InterPro" id="IPR002514">
    <property type="entry name" value="Transposase_8"/>
</dbReference>
<dbReference type="Pfam" id="PF01527">
    <property type="entry name" value="HTH_Tnp_1"/>
    <property type="match status" value="1"/>
</dbReference>
<evidence type="ECO:0000256" key="1">
    <source>
        <dbReference type="SAM" id="MobiDB-lite"/>
    </source>
</evidence>
<dbReference type="PANTHER" id="PTHR33609">
    <property type="entry name" value="LOW CALCIUM RESPONSE LOCUS PROTEIN S"/>
    <property type="match status" value="1"/>
</dbReference>
<dbReference type="InterPro" id="IPR052546">
    <property type="entry name" value="Transposase_8_domain"/>
</dbReference>
<dbReference type="PANTHER" id="PTHR33609:SF1">
    <property type="entry name" value="TRANSPOSASE"/>
    <property type="match status" value="1"/>
</dbReference>
<keyword evidence="3" id="KW-1185">Reference proteome</keyword>
<feature type="region of interest" description="Disordered" evidence="1">
    <location>
        <begin position="77"/>
        <end position="97"/>
    </location>
</feature>
<gene>
    <name evidence="2" type="ORF">QOZ99_004128</name>
</gene>
<comment type="caution">
    <text evidence="2">The sequence shown here is derived from an EMBL/GenBank/DDBJ whole genome shotgun (WGS) entry which is preliminary data.</text>
</comment>
<protein>
    <submittedName>
        <fullName evidence="2">Transposase</fullName>
    </submittedName>
</protein>
<dbReference type="EMBL" id="JAUSVR010000024">
    <property type="protein sequence ID" value="MDQ0513210.1"/>
    <property type="molecule type" value="Genomic_DNA"/>
</dbReference>
<dbReference type="SUPFAM" id="SSF46689">
    <property type="entry name" value="Homeodomain-like"/>
    <property type="match status" value="1"/>
</dbReference>
<name>A0ABU0LX83_9HYPH</name>
<accession>A0ABU0LX83</accession>
<reference evidence="2 3" key="1">
    <citation type="submission" date="2023-07" db="EMBL/GenBank/DDBJ databases">
        <title>Genomic Encyclopedia of Type Strains, Phase IV (KMG-IV): sequencing the most valuable type-strain genomes for metagenomic binning, comparative biology and taxonomic classification.</title>
        <authorList>
            <person name="Goeker M."/>
        </authorList>
    </citation>
    <scope>NUCLEOTIDE SEQUENCE [LARGE SCALE GENOMIC DNA]</scope>
    <source>
        <strain evidence="2 3">DSM 15561</strain>
    </source>
</reference>
<sequence>MRRSQFTDNEIIQLIREADSGVPVDEICRTARVSLRTFYRWRRRFGSLSEPAVLQMKELEAENRRLRSLVSNLSERLHAPAGEAPRRPEHPTAGAAAGLAPGRASLLAAERCGGAVVGRFASVRITR</sequence>
<organism evidence="2 3">
    <name type="scientific">Ancylobacter amanitiformis</name>
    <dbReference type="NCBI Taxonomy" id="217069"/>
    <lineage>
        <taxon>Bacteria</taxon>
        <taxon>Pseudomonadati</taxon>
        <taxon>Pseudomonadota</taxon>
        <taxon>Alphaproteobacteria</taxon>
        <taxon>Hyphomicrobiales</taxon>
        <taxon>Xanthobacteraceae</taxon>
        <taxon>Ancylobacter</taxon>
    </lineage>
</organism>
<evidence type="ECO:0000313" key="2">
    <source>
        <dbReference type="EMBL" id="MDQ0513210.1"/>
    </source>
</evidence>